<proteinExistence type="predicted"/>
<dbReference type="EMBL" id="GBRH01161929">
    <property type="protein sequence ID" value="JAE35967.1"/>
    <property type="molecule type" value="Transcribed_RNA"/>
</dbReference>
<name>A0A0A9HGT5_ARUDO</name>
<sequence>MALLQAKQSKLCCIYELLFLAKCCNQFFHLDVIAVIIQALSNLVCTLIEITFEQYINQISRKVNILSDLSL</sequence>
<organism evidence="1">
    <name type="scientific">Arundo donax</name>
    <name type="common">Giant reed</name>
    <name type="synonym">Donax arundinaceus</name>
    <dbReference type="NCBI Taxonomy" id="35708"/>
    <lineage>
        <taxon>Eukaryota</taxon>
        <taxon>Viridiplantae</taxon>
        <taxon>Streptophyta</taxon>
        <taxon>Embryophyta</taxon>
        <taxon>Tracheophyta</taxon>
        <taxon>Spermatophyta</taxon>
        <taxon>Magnoliopsida</taxon>
        <taxon>Liliopsida</taxon>
        <taxon>Poales</taxon>
        <taxon>Poaceae</taxon>
        <taxon>PACMAD clade</taxon>
        <taxon>Arundinoideae</taxon>
        <taxon>Arundineae</taxon>
        <taxon>Arundo</taxon>
    </lineage>
</organism>
<dbReference type="AlphaFoldDB" id="A0A0A9HGT5"/>
<evidence type="ECO:0000313" key="1">
    <source>
        <dbReference type="EMBL" id="JAE35967.1"/>
    </source>
</evidence>
<protein>
    <submittedName>
        <fullName evidence="1">Uncharacterized protein</fullName>
    </submittedName>
</protein>
<reference evidence="1" key="2">
    <citation type="journal article" date="2015" name="Data Brief">
        <title>Shoot transcriptome of the giant reed, Arundo donax.</title>
        <authorList>
            <person name="Barrero R.A."/>
            <person name="Guerrero F.D."/>
            <person name="Moolhuijzen P."/>
            <person name="Goolsby J.A."/>
            <person name="Tidwell J."/>
            <person name="Bellgard S.E."/>
            <person name="Bellgard M.I."/>
        </authorList>
    </citation>
    <scope>NUCLEOTIDE SEQUENCE</scope>
    <source>
        <tissue evidence="1">Shoot tissue taken approximately 20 cm above the soil surface</tissue>
    </source>
</reference>
<reference evidence="1" key="1">
    <citation type="submission" date="2014-09" db="EMBL/GenBank/DDBJ databases">
        <authorList>
            <person name="Magalhaes I.L.F."/>
            <person name="Oliveira U."/>
            <person name="Santos F.R."/>
            <person name="Vidigal T.H.D.A."/>
            <person name="Brescovit A.D."/>
            <person name="Santos A.J."/>
        </authorList>
    </citation>
    <scope>NUCLEOTIDE SEQUENCE</scope>
    <source>
        <tissue evidence="1">Shoot tissue taken approximately 20 cm above the soil surface</tissue>
    </source>
</reference>
<accession>A0A0A9HGT5</accession>